<dbReference type="Pfam" id="PF00098">
    <property type="entry name" value="zf-CCHC"/>
    <property type="match status" value="1"/>
</dbReference>
<comment type="caution">
    <text evidence="7">The sequence shown here is derived from an EMBL/GenBank/DDBJ whole genome shotgun (WGS) entry which is preliminary data.</text>
</comment>
<evidence type="ECO:0000259" key="6">
    <source>
        <dbReference type="PROSITE" id="PS50158"/>
    </source>
</evidence>
<feature type="non-terminal residue" evidence="7">
    <location>
        <position position="1"/>
    </location>
</feature>
<dbReference type="SUPFAM" id="SSF57756">
    <property type="entry name" value="Retrovirus zinc finger-like domains"/>
    <property type="match status" value="1"/>
</dbReference>
<feature type="region of interest" description="Disordered" evidence="5">
    <location>
        <begin position="1065"/>
        <end position="1102"/>
    </location>
</feature>
<dbReference type="EMBL" id="BKCJ010041719">
    <property type="protein sequence ID" value="GEW00511.1"/>
    <property type="molecule type" value="Genomic_DNA"/>
</dbReference>
<dbReference type="CDD" id="cd00303">
    <property type="entry name" value="retropepsin_like"/>
    <property type="match status" value="1"/>
</dbReference>
<dbReference type="Pfam" id="PF17919">
    <property type="entry name" value="RT_RNaseH_2"/>
    <property type="match status" value="1"/>
</dbReference>
<dbReference type="GO" id="GO:0006508">
    <property type="term" value="P:proteolysis"/>
    <property type="evidence" value="ECO:0007669"/>
    <property type="project" value="UniProtKB-KW"/>
</dbReference>
<evidence type="ECO:0000256" key="4">
    <source>
        <dbReference type="PROSITE-ProRule" id="PRU00047"/>
    </source>
</evidence>
<name>A0A699GRI6_TANCI</name>
<dbReference type="InterPro" id="IPR001878">
    <property type="entry name" value="Znf_CCHC"/>
</dbReference>
<keyword evidence="7" id="KW-0548">Nucleotidyltransferase</keyword>
<feature type="compositionally biased region" description="Polar residues" evidence="5">
    <location>
        <begin position="36"/>
        <end position="45"/>
    </location>
</feature>
<dbReference type="Gene3D" id="3.30.70.270">
    <property type="match status" value="2"/>
</dbReference>
<keyword evidence="4" id="KW-0863">Zinc-finger</keyword>
<keyword evidence="4" id="KW-0479">Metal-binding</keyword>
<feature type="domain" description="CCHC-type" evidence="6">
    <location>
        <begin position="373"/>
        <end position="388"/>
    </location>
</feature>
<feature type="compositionally biased region" description="Polar residues" evidence="5">
    <location>
        <begin position="1183"/>
        <end position="1196"/>
    </location>
</feature>
<feature type="region of interest" description="Disordered" evidence="5">
    <location>
        <begin position="174"/>
        <end position="196"/>
    </location>
</feature>
<evidence type="ECO:0000256" key="3">
    <source>
        <dbReference type="ARBA" id="ARBA00023125"/>
    </source>
</evidence>
<feature type="region of interest" description="Disordered" evidence="5">
    <location>
        <begin position="33"/>
        <end position="143"/>
    </location>
</feature>
<dbReference type="GO" id="GO:0003677">
    <property type="term" value="F:DNA binding"/>
    <property type="evidence" value="ECO:0007669"/>
    <property type="project" value="UniProtKB-KW"/>
</dbReference>
<dbReference type="InterPro" id="IPR043502">
    <property type="entry name" value="DNA/RNA_pol_sf"/>
</dbReference>
<feature type="compositionally biased region" description="Acidic residues" evidence="5">
    <location>
        <begin position="76"/>
        <end position="88"/>
    </location>
</feature>
<keyword evidence="2" id="KW-0378">Hydrolase</keyword>
<feature type="compositionally biased region" description="Basic residues" evidence="5">
    <location>
        <begin position="1012"/>
        <end position="1021"/>
    </location>
</feature>
<feature type="region of interest" description="Disordered" evidence="5">
    <location>
        <begin position="960"/>
        <end position="1045"/>
    </location>
</feature>
<keyword evidence="7" id="KW-0695">RNA-directed DNA polymerase</keyword>
<dbReference type="Gene3D" id="4.10.60.10">
    <property type="entry name" value="Zinc finger, CCHC-type"/>
    <property type="match status" value="1"/>
</dbReference>
<organism evidence="7">
    <name type="scientific">Tanacetum cinerariifolium</name>
    <name type="common">Dalmatian daisy</name>
    <name type="synonym">Chrysanthemum cinerariifolium</name>
    <dbReference type="NCBI Taxonomy" id="118510"/>
    <lineage>
        <taxon>Eukaryota</taxon>
        <taxon>Viridiplantae</taxon>
        <taxon>Streptophyta</taxon>
        <taxon>Embryophyta</taxon>
        <taxon>Tracheophyta</taxon>
        <taxon>Spermatophyta</taxon>
        <taxon>Magnoliopsida</taxon>
        <taxon>eudicotyledons</taxon>
        <taxon>Gunneridae</taxon>
        <taxon>Pentapetalae</taxon>
        <taxon>asterids</taxon>
        <taxon>campanulids</taxon>
        <taxon>Asterales</taxon>
        <taxon>Asteraceae</taxon>
        <taxon>Asteroideae</taxon>
        <taxon>Anthemideae</taxon>
        <taxon>Anthemidinae</taxon>
        <taxon>Tanacetum</taxon>
    </lineage>
</organism>
<evidence type="ECO:0000256" key="2">
    <source>
        <dbReference type="ARBA" id="ARBA00022750"/>
    </source>
</evidence>
<gene>
    <name evidence="7" type="ORF">Tci_172487</name>
</gene>
<keyword evidence="4" id="KW-0862">Zinc</keyword>
<dbReference type="InterPro" id="IPR043128">
    <property type="entry name" value="Rev_trsase/Diguanyl_cyclase"/>
</dbReference>
<feature type="compositionally biased region" description="Acidic residues" evidence="5">
    <location>
        <begin position="97"/>
        <end position="126"/>
    </location>
</feature>
<feature type="compositionally biased region" description="Pro residues" evidence="5">
    <location>
        <begin position="175"/>
        <end position="196"/>
    </location>
</feature>
<dbReference type="AlphaFoldDB" id="A0A699GRI6"/>
<feature type="compositionally biased region" description="Basic and acidic residues" evidence="5">
    <location>
        <begin position="1089"/>
        <end position="1102"/>
    </location>
</feature>
<dbReference type="PANTHER" id="PTHR34072">
    <property type="entry name" value="ENZYMATIC POLYPROTEIN-RELATED"/>
    <property type="match status" value="1"/>
</dbReference>
<dbReference type="Pfam" id="PF08284">
    <property type="entry name" value="RVP_2"/>
    <property type="match status" value="1"/>
</dbReference>
<dbReference type="PROSITE" id="PS50158">
    <property type="entry name" value="ZF_CCHC"/>
    <property type="match status" value="1"/>
</dbReference>
<keyword evidence="1" id="KW-0645">Protease</keyword>
<keyword evidence="3" id="KW-0238">DNA-binding</keyword>
<dbReference type="GO" id="GO:0003964">
    <property type="term" value="F:RNA-directed DNA polymerase activity"/>
    <property type="evidence" value="ECO:0007669"/>
    <property type="project" value="UniProtKB-KW"/>
</dbReference>
<dbReference type="InterPro" id="IPR041577">
    <property type="entry name" value="RT_RNaseH_2"/>
</dbReference>
<sequence>LNDGVWIRWKEDDGELMVDFSLDLSLGSMLGKGNGQIPTGESQMMKSKDQRKSPEQAPPSPDYVHGPEYLEYLASSDDEISDDLEEDPVVYPVDKGDIEEEEEEESFEDDDEEEEEEGAFEDDEEEHLALADSTLPAIDSTIIPSSMTRLRRARMTVRPQTPLSTSIEARIIKYHPPPPLHVPSSPPHVPSSPLHVPSPPLLLPSTDYKSDIPEDDIPSWKRLCLIALASRMTELVESSDLLTNKREKMTPKKTTTPMTDAAIKQLIAQEVTDALTDYEANRSSGNGDDSHDLGSGKRRTEHATQLALMCGRMFPEESDEVKKYVGGLPDMIQCAPKCNNYKKVGHLARDCRSPTATANNQRALRAIQRVVTCFECGVQGHYKKDCPKLKNNNRRNQAGNGEARARAYAVRNAGTNSDSNVIIDHDYDVELADGKITRVNTIIRGCTLNFLNHPFNIDLMPIELGSFDVIIGMDWLSKSNNGHESRLNIISCTKTQKYFLKGCHVFLAHIIAKNAEDKSEEKRLEDDLLFEISLKYFLRTCRSKSKQEHEEHLNLIFEFLKKEELYAEFSKCEFWIPKVQFLRLVGYYRRFIEGFSKNSKSMTKLTQKNVKFDLGDKEEAAFQLLKEKLCSAPILALPEGSENFIVYCDASHKGLGLNDDVWIRWKEDDGELKVDFSLDLSGLIIPLHSGLIIPLYKMADENILAPALTRSDNQILPFNTLTYEAKTGAYSFQQDETRFILDANLLREALEITPIDQDHQFVSPPSGDAIIEFVNELGYTEVIYCVSRMMVNNLYQPWRAILTIINQCLTCKTSRYDRPRYPVLQMLWGIITSTNVDYAELMWVEFVQAIQTFLTDKANLGSPTKKGRKDKPYVIPYCRFTKLIICHLGRTHNIHQRSASPFHLAEEDLGLGNLIFIPKGKEDEVFRMLIPNELISNDIRNTPYYNAYLEMVAKHDRKIAAEKEGKKKPATAKQLKTKDVKDKSSKPAPAPKPKVNEKQENDKIRTKPDKNGKRRKARRCQRPITVKQAEKKKKIQTKGTKNSNPRCCIEFKLKTRADVAIYPKFNSRGGKSSLQLIDEDEPTQPEPKPQPEHQGERDGHDVERAILTCLESFQAQSQAHVGGVAIREPVAEATRPLPVVEGKGKAIATKEQAAQSLLALHTPKRRSTTDQFIFQRRIPATEEASTGPSTQPQDDASANIVRESPSPADAETGADADMTHSGGDTEIL</sequence>
<reference evidence="7" key="1">
    <citation type="journal article" date="2019" name="Sci. Rep.">
        <title>Draft genome of Tanacetum cinerariifolium, the natural source of mosquito coil.</title>
        <authorList>
            <person name="Yamashiro T."/>
            <person name="Shiraishi A."/>
            <person name="Satake H."/>
            <person name="Nakayama K."/>
        </authorList>
    </citation>
    <scope>NUCLEOTIDE SEQUENCE</scope>
</reference>
<evidence type="ECO:0000256" key="1">
    <source>
        <dbReference type="ARBA" id="ARBA00022670"/>
    </source>
</evidence>
<dbReference type="SMART" id="SM00343">
    <property type="entry name" value="ZnF_C2HC"/>
    <property type="match status" value="2"/>
</dbReference>
<dbReference type="SUPFAM" id="SSF56672">
    <property type="entry name" value="DNA/RNA polymerases"/>
    <property type="match status" value="1"/>
</dbReference>
<dbReference type="PANTHER" id="PTHR34072:SF52">
    <property type="entry name" value="RIBONUCLEASE H"/>
    <property type="match status" value="1"/>
</dbReference>
<dbReference type="GO" id="GO:0008270">
    <property type="term" value="F:zinc ion binding"/>
    <property type="evidence" value="ECO:0007669"/>
    <property type="project" value="UniProtKB-KW"/>
</dbReference>
<keyword evidence="7" id="KW-0808">Transferase</keyword>
<dbReference type="InterPro" id="IPR036875">
    <property type="entry name" value="Znf_CCHC_sf"/>
</dbReference>
<evidence type="ECO:0000256" key="5">
    <source>
        <dbReference type="SAM" id="MobiDB-lite"/>
    </source>
</evidence>
<accession>A0A699GRI6</accession>
<feature type="region of interest" description="Disordered" evidence="5">
    <location>
        <begin position="1178"/>
        <end position="1228"/>
    </location>
</feature>
<protein>
    <submittedName>
        <fullName evidence="7">Putative reverse transcriptase domain-containing protein</fullName>
    </submittedName>
</protein>
<feature type="compositionally biased region" description="Basic and acidic residues" evidence="5">
    <location>
        <begin position="994"/>
        <end position="1011"/>
    </location>
</feature>
<feature type="compositionally biased region" description="Basic and acidic residues" evidence="5">
    <location>
        <begin position="976"/>
        <end position="985"/>
    </location>
</feature>
<feature type="region of interest" description="Disordered" evidence="5">
    <location>
        <begin position="279"/>
        <end position="298"/>
    </location>
</feature>
<keyword evidence="2" id="KW-0064">Aspartyl protease</keyword>
<dbReference type="GO" id="GO:0004190">
    <property type="term" value="F:aspartic-type endopeptidase activity"/>
    <property type="evidence" value="ECO:0007669"/>
    <property type="project" value="UniProtKB-KW"/>
</dbReference>
<evidence type="ECO:0000313" key="7">
    <source>
        <dbReference type="EMBL" id="GEW00511.1"/>
    </source>
</evidence>
<proteinExistence type="predicted"/>